<dbReference type="PROSITE" id="PS50048">
    <property type="entry name" value="ZN2_CY6_FUNGAL_2"/>
    <property type="match status" value="1"/>
</dbReference>
<protein>
    <recommendedName>
        <fullName evidence="2">Zn(2)-C6 fungal-type domain-containing protein</fullName>
    </recommendedName>
</protein>
<name>A0A9W8JAK6_9AGAR</name>
<accession>A0A9W8JAK6</accession>
<dbReference type="InterPro" id="IPR001138">
    <property type="entry name" value="Zn2Cys6_DnaBD"/>
</dbReference>
<evidence type="ECO:0000313" key="4">
    <source>
        <dbReference type="Proteomes" id="UP001140091"/>
    </source>
</evidence>
<feature type="compositionally biased region" description="Polar residues" evidence="1">
    <location>
        <begin position="208"/>
        <end position="220"/>
    </location>
</feature>
<feature type="region of interest" description="Disordered" evidence="1">
    <location>
        <begin position="199"/>
        <end position="220"/>
    </location>
</feature>
<keyword evidence="4" id="KW-1185">Reference proteome</keyword>
<feature type="region of interest" description="Disordered" evidence="1">
    <location>
        <begin position="1"/>
        <end position="34"/>
    </location>
</feature>
<dbReference type="Gene3D" id="4.10.240.10">
    <property type="entry name" value="Zn(2)-C6 fungal-type DNA-binding domain"/>
    <property type="match status" value="1"/>
</dbReference>
<evidence type="ECO:0000313" key="3">
    <source>
        <dbReference type="EMBL" id="KAJ2931396.1"/>
    </source>
</evidence>
<reference evidence="3" key="1">
    <citation type="submission" date="2022-06" db="EMBL/GenBank/DDBJ databases">
        <title>Genome Sequence of Candolleomyces eurysporus.</title>
        <authorList>
            <person name="Buettner E."/>
        </authorList>
    </citation>
    <scope>NUCLEOTIDE SEQUENCE</scope>
    <source>
        <strain evidence="3">VTCC 930004</strain>
    </source>
</reference>
<sequence>MPSPRTASASASSSSSSSARAASAPYARRSVAQPKSTRQQFSACGACRMRRVRCDLKDLVINAAHPHPTCSNCKERGIKCVDEFADVKAVKLLRRGRRLQQVEAIYGKTADSDNSAALPYPARLQSNIPALHADFFYSPFWRWFCIQRPILDAAEFSSRFLSHSQGERPFGREATLVSMLLVVWAFTFGLNERGLPLYDDAHPKEQSRPSSSGSNSAIDQSLDMNIPSEQQRHQDSREKIGVMVQQVLELIDIHGILRRPSFDGLRVLLLLLPLLEDVKPLERQAIHDAAMLHAQALCSLPSPSHVAAQVYDDASARARAARRAEEHNLIDAHGMREIWNDLDRCWREFNAIRCSASTNEDSANRFDTESYASAWMIFIFECHNVIRESLRQYASMGQSPSSYANGSSSRPSSVSSTSPYLSPQALQAVATRKCLGLLPNVIRIMKYCINCPRDSARSGIFAWDSGLVRDGCFFAGYLAASADGDILDSPLDLPPAEMNEGEGSLPPLTADEGVMICLSALSSMRWSFSKSEEREETIRMIWETRKSKRHGQSARYADVPYDAAYPQSNGPSNAQLQSGFQATSRPMLSATSYPDRPMLPALSQFSQSRRVGSAPNTACTTDGQGAHGWPTYTPPGTATSIATSATGLSIHGSPDFSSALPSFKPQSDDGYYHGGGDLDPFTYSVPIPNAHQGHVMSNTTHAASYIPPHSSHFSSGPDPVVASGNDYASCPQFGDNCNASYH</sequence>
<dbReference type="Pfam" id="PF00172">
    <property type="entry name" value="Zn_clus"/>
    <property type="match status" value="1"/>
</dbReference>
<comment type="caution">
    <text evidence="3">The sequence shown here is derived from an EMBL/GenBank/DDBJ whole genome shotgun (WGS) entry which is preliminary data.</text>
</comment>
<dbReference type="SMART" id="SM00066">
    <property type="entry name" value="GAL4"/>
    <property type="match status" value="1"/>
</dbReference>
<proteinExistence type="predicted"/>
<organism evidence="3 4">
    <name type="scientific">Candolleomyces eurysporus</name>
    <dbReference type="NCBI Taxonomy" id="2828524"/>
    <lineage>
        <taxon>Eukaryota</taxon>
        <taxon>Fungi</taxon>
        <taxon>Dikarya</taxon>
        <taxon>Basidiomycota</taxon>
        <taxon>Agaricomycotina</taxon>
        <taxon>Agaricomycetes</taxon>
        <taxon>Agaricomycetidae</taxon>
        <taxon>Agaricales</taxon>
        <taxon>Agaricineae</taxon>
        <taxon>Psathyrellaceae</taxon>
        <taxon>Candolleomyces</taxon>
    </lineage>
</organism>
<dbReference type="OrthoDB" id="3263880at2759"/>
<feature type="compositionally biased region" description="Low complexity" evidence="1">
    <location>
        <begin position="1"/>
        <end position="30"/>
    </location>
</feature>
<dbReference type="AlphaFoldDB" id="A0A9W8JAK6"/>
<feature type="domain" description="Zn(2)-C6 fungal-type" evidence="2">
    <location>
        <begin position="43"/>
        <end position="82"/>
    </location>
</feature>
<gene>
    <name evidence="3" type="ORF">H1R20_g5680</name>
</gene>
<dbReference type="GO" id="GO:0008270">
    <property type="term" value="F:zinc ion binding"/>
    <property type="evidence" value="ECO:0007669"/>
    <property type="project" value="InterPro"/>
</dbReference>
<evidence type="ECO:0000256" key="1">
    <source>
        <dbReference type="SAM" id="MobiDB-lite"/>
    </source>
</evidence>
<dbReference type="EMBL" id="JANBPK010000808">
    <property type="protein sequence ID" value="KAJ2931396.1"/>
    <property type="molecule type" value="Genomic_DNA"/>
</dbReference>
<dbReference type="CDD" id="cd00067">
    <property type="entry name" value="GAL4"/>
    <property type="match status" value="1"/>
</dbReference>
<dbReference type="GO" id="GO:0000981">
    <property type="term" value="F:DNA-binding transcription factor activity, RNA polymerase II-specific"/>
    <property type="evidence" value="ECO:0007669"/>
    <property type="project" value="InterPro"/>
</dbReference>
<dbReference type="InterPro" id="IPR036864">
    <property type="entry name" value="Zn2-C6_fun-type_DNA-bd_sf"/>
</dbReference>
<dbReference type="Proteomes" id="UP001140091">
    <property type="component" value="Unassembled WGS sequence"/>
</dbReference>
<dbReference type="SUPFAM" id="SSF57701">
    <property type="entry name" value="Zn2/Cys6 DNA-binding domain"/>
    <property type="match status" value="1"/>
</dbReference>
<feature type="non-terminal residue" evidence="3">
    <location>
        <position position="742"/>
    </location>
</feature>
<evidence type="ECO:0000259" key="2">
    <source>
        <dbReference type="PROSITE" id="PS50048"/>
    </source>
</evidence>